<dbReference type="AlphaFoldDB" id="A0A0E0FDS5"/>
<reference evidence="2" key="1">
    <citation type="submission" date="2015-04" db="UniProtKB">
        <authorList>
            <consortium name="EnsemblPlants"/>
        </authorList>
    </citation>
    <scope>IDENTIFICATION</scope>
</reference>
<feature type="region of interest" description="Disordered" evidence="1">
    <location>
        <begin position="1"/>
        <end position="60"/>
    </location>
</feature>
<proteinExistence type="predicted"/>
<dbReference type="HOGENOM" id="CLU_2162485_0_0_1"/>
<keyword evidence="3" id="KW-1185">Reference proteome</keyword>
<evidence type="ECO:0000313" key="3">
    <source>
        <dbReference type="Proteomes" id="UP000008021"/>
    </source>
</evidence>
<protein>
    <recommendedName>
        <fullName evidence="4">DUF834 domain-containing protein</fullName>
    </recommendedName>
</protein>
<sequence length="130" mass="13465">MEGRTRPRAASASASASPTLQNLAVLAAREGKRDGGRRLGHGREGMGCSGGRGGEGRLRRAPPELLAGAVGVGARSDEGEVAAAAAGRRPAAAAAVVGYRSERDLEREMGKEEEESRGEGRREETEQIVG</sequence>
<dbReference type="Proteomes" id="UP000008021">
    <property type="component" value="Chromosome 12"/>
</dbReference>
<feature type="compositionally biased region" description="Low complexity" evidence="1">
    <location>
        <begin position="89"/>
        <end position="98"/>
    </location>
</feature>
<dbReference type="Gramene" id="OMERI12G12500.1">
    <property type="protein sequence ID" value="OMERI12G12500.1"/>
    <property type="gene ID" value="OMERI12G12500"/>
</dbReference>
<accession>A0A0E0FDS5</accession>
<feature type="compositionally biased region" description="Basic and acidic residues" evidence="1">
    <location>
        <begin position="117"/>
        <end position="130"/>
    </location>
</feature>
<reference evidence="2" key="2">
    <citation type="submission" date="2018-05" db="EMBL/GenBank/DDBJ databases">
        <title>OmerRS3 (Oryza meridionalis Reference Sequence Version 3).</title>
        <authorList>
            <person name="Zhang J."/>
            <person name="Kudrna D."/>
            <person name="Lee S."/>
            <person name="Talag J."/>
            <person name="Welchert J."/>
            <person name="Wing R.A."/>
        </authorList>
    </citation>
    <scope>NUCLEOTIDE SEQUENCE [LARGE SCALE GENOMIC DNA]</scope>
    <source>
        <strain evidence="2">cv. OR44</strain>
    </source>
</reference>
<evidence type="ECO:0000256" key="1">
    <source>
        <dbReference type="SAM" id="MobiDB-lite"/>
    </source>
</evidence>
<name>A0A0E0FDS5_9ORYZ</name>
<dbReference type="EnsemblPlants" id="OMERI12G12500.1">
    <property type="protein sequence ID" value="OMERI12G12500.1"/>
    <property type="gene ID" value="OMERI12G12500"/>
</dbReference>
<evidence type="ECO:0000313" key="2">
    <source>
        <dbReference type="EnsemblPlants" id="OMERI12G12500.1"/>
    </source>
</evidence>
<feature type="compositionally biased region" description="Basic and acidic residues" evidence="1">
    <location>
        <begin position="100"/>
        <end position="110"/>
    </location>
</feature>
<feature type="region of interest" description="Disordered" evidence="1">
    <location>
        <begin position="89"/>
        <end position="130"/>
    </location>
</feature>
<evidence type="ECO:0008006" key="4">
    <source>
        <dbReference type="Google" id="ProtNLM"/>
    </source>
</evidence>
<feature type="compositionally biased region" description="Basic and acidic residues" evidence="1">
    <location>
        <begin position="29"/>
        <end position="44"/>
    </location>
</feature>
<organism evidence="2">
    <name type="scientific">Oryza meridionalis</name>
    <dbReference type="NCBI Taxonomy" id="40149"/>
    <lineage>
        <taxon>Eukaryota</taxon>
        <taxon>Viridiplantae</taxon>
        <taxon>Streptophyta</taxon>
        <taxon>Embryophyta</taxon>
        <taxon>Tracheophyta</taxon>
        <taxon>Spermatophyta</taxon>
        <taxon>Magnoliopsida</taxon>
        <taxon>Liliopsida</taxon>
        <taxon>Poales</taxon>
        <taxon>Poaceae</taxon>
        <taxon>BOP clade</taxon>
        <taxon>Oryzoideae</taxon>
        <taxon>Oryzeae</taxon>
        <taxon>Oryzinae</taxon>
        <taxon>Oryza</taxon>
    </lineage>
</organism>